<evidence type="ECO:0000256" key="1">
    <source>
        <dbReference type="ARBA" id="ARBA00022801"/>
    </source>
</evidence>
<proteinExistence type="predicted"/>
<dbReference type="GO" id="GO:0005975">
    <property type="term" value="P:carbohydrate metabolic process"/>
    <property type="evidence" value="ECO:0007669"/>
    <property type="project" value="InterPro"/>
</dbReference>
<dbReference type="GO" id="GO:0016787">
    <property type="term" value="F:hydrolase activity"/>
    <property type="evidence" value="ECO:0007669"/>
    <property type="project" value="UniProtKB-KW"/>
</dbReference>
<keyword evidence="1" id="KW-0378">Hydrolase</keyword>
<dbReference type="SUPFAM" id="SSF48208">
    <property type="entry name" value="Six-hairpin glycosidases"/>
    <property type="match status" value="1"/>
</dbReference>
<feature type="non-terminal residue" evidence="2">
    <location>
        <position position="460"/>
    </location>
</feature>
<name>A0A382E0W6_9ZZZZ</name>
<gene>
    <name evidence="2" type="ORF">METZ01_LOCUS196437</name>
</gene>
<reference evidence="2" key="1">
    <citation type="submission" date="2018-05" db="EMBL/GenBank/DDBJ databases">
        <authorList>
            <person name="Lanie J.A."/>
            <person name="Ng W.-L."/>
            <person name="Kazmierczak K.M."/>
            <person name="Andrzejewski T.M."/>
            <person name="Davidsen T.M."/>
            <person name="Wayne K.J."/>
            <person name="Tettelin H."/>
            <person name="Glass J.I."/>
            <person name="Rusch D."/>
            <person name="Podicherti R."/>
            <person name="Tsui H.-C.T."/>
            <person name="Winkler M.E."/>
        </authorList>
    </citation>
    <scope>NUCLEOTIDE SEQUENCE</scope>
</reference>
<sequence>MPDRTFTNYPFGITSNEETLNGLVCGDFQTTDGVYRIALISGLSGKINSQEAHKEALNVLLKASEELSFIAVDLSGVSVRLAGFPYPANDGYFFDKTCPESRYLWRWITMEAPDIVLELNPGSSRSIEYYTGGSNDGSLLSALASGTGQTPGPIPGIRLTCSVETVGEEVKAVVDRIRSDSPTLSQARYELDRRSARSPLDTARILGTIYGYKLDEPINYVQGVAISGRMRLSELDSTQPDPTDGIVKLVEFLTTEAGFAGNDKTGPNLAAMCWAEELLESTGGEIWKRLLLRAADTYSQFKNGTAPYPCHPDFGCEDMFFISAMCGRAYKVTGDEQYLNTYINFLLEASIQQNDGLFWHCRSAPYFWGRGNGFAALAFAEGLTYIPKQHSSRDELIEMHKHHIDGLSKLQQPSGMWTQLLDFPGTYQEMSATCMIGYSMARGIRMGWLDQKFLPVLEKA</sequence>
<dbReference type="InterPro" id="IPR012341">
    <property type="entry name" value="6hp_glycosidase-like_sf"/>
</dbReference>
<dbReference type="Pfam" id="PF07470">
    <property type="entry name" value="Glyco_hydro_88"/>
    <property type="match status" value="1"/>
</dbReference>
<dbReference type="Gene3D" id="1.50.10.10">
    <property type="match status" value="1"/>
</dbReference>
<dbReference type="InterPro" id="IPR008928">
    <property type="entry name" value="6-hairpin_glycosidase_sf"/>
</dbReference>
<dbReference type="EMBL" id="UINC01041807">
    <property type="protein sequence ID" value="SVB43583.1"/>
    <property type="molecule type" value="Genomic_DNA"/>
</dbReference>
<dbReference type="InterPro" id="IPR052043">
    <property type="entry name" value="PolySaccharide_Degr_Enz"/>
</dbReference>
<evidence type="ECO:0000313" key="2">
    <source>
        <dbReference type="EMBL" id="SVB43583.1"/>
    </source>
</evidence>
<organism evidence="2">
    <name type="scientific">marine metagenome</name>
    <dbReference type="NCBI Taxonomy" id="408172"/>
    <lineage>
        <taxon>unclassified sequences</taxon>
        <taxon>metagenomes</taxon>
        <taxon>ecological metagenomes</taxon>
    </lineage>
</organism>
<dbReference type="PANTHER" id="PTHR33886">
    <property type="entry name" value="UNSATURATED RHAMNOGALACTURONAN HYDROLASE (EUROFUNG)"/>
    <property type="match status" value="1"/>
</dbReference>
<protein>
    <submittedName>
        <fullName evidence="2">Uncharacterized protein</fullName>
    </submittedName>
</protein>
<dbReference type="InterPro" id="IPR010905">
    <property type="entry name" value="Glyco_hydro_88"/>
</dbReference>
<dbReference type="PANTHER" id="PTHR33886:SF8">
    <property type="entry name" value="UNSATURATED RHAMNOGALACTURONAN HYDROLASE (EUROFUNG)"/>
    <property type="match status" value="1"/>
</dbReference>
<accession>A0A382E0W6</accession>
<dbReference type="AlphaFoldDB" id="A0A382E0W6"/>